<evidence type="ECO:0000313" key="2">
    <source>
        <dbReference type="EMBL" id="GJE88515.1"/>
    </source>
</evidence>
<feature type="region of interest" description="Disordered" evidence="1">
    <location>
        <begin position="189"/>
        <end position="287"/>
    </location>
</feature>
<gene>
    <name evidence="2" type="ORF">PsYK624_045980</name>
</gene>
<reference evidence="2 3" key="1">
    <citation type="submission" date="2021-08" db="EMBL/GenBank/DDBJ databases">
        <title>Draft Genome Sequence of Phanerochaete sordida strain YK-624.</title>
        <authorList>
            <person name="Mori T."/>
            <person name="Dohra H."/>
            <person name="Suzuki T."/>
            <person name="Kawagishi H."/>
            <person name="Hirai H."/>
        </authorList>
    </citation>
    <scope>NUCLEOTIDE SEQUENCE [LARGE SCALE GENOMIC DNA]</scope>
    <source>
        <strain evidence="2 3">YK-624</strain>
    </source>
</reference>
<dbReference type="AlphaFoldDB" id="A0A9P3G6M7"/>
<evidence type="ECO:0000256" key="1">
    <source>
        <dbReference type="SAM" id="MobiDB-lite"/>
    </source>
</evidence>
<keyword evidence="3" id="KW-1185">Reference proteome</keyword>
<organism evidence="2 3">
    <name type="scientific">Phanerochaete sordida</name>
    <dbReference type="NCBI Taxonomy" id="48140"/>
    <lineage>
        <taxon>Eukaryota</taxon>
        <taxon>Fungi</taxon>
        <taxon>Dikarya</taxon>
        <taxon>Basidiomycota</taxon>
        <taxon>Agaricomycotina</taxon>
        <taxon>Agaricomycetes</taxon>
        <taxon>Polyporales</taxon>
        <taxon>Phanerochaetaceae</taxon>
        <taxon>Phanerochaete</taxon>
    </lineage>
</organism>
<feature type="region of interest" description="Disordered" evidence="1">
    <location>
        <begin position="22"/>
        <end position="62"/>
    </location>
</feature>
<comment type="caution">
    <text evidence="2">The sequence shown here is derived from an EMBL/GenBank/DDBJ whole genome shotgun (WGS) entry which is preliminary data.</text>
</comment>
<name>A0A9P3G6M7_9APHY</name>
<feature type="compositionally biased region" description="Polar residues" evidence="1">
    <location>
        <begin position="27"/>
        <end position="39"/>
    </location>
</feature>
<feature type="compositionally biased region" description="Basic and acidic residues" evidence="1">
    <location>
        <begin position="218"/>
        <end position="229"/>
    </location>
</feature>
<dbReference type="EMBL" id="BPQB01000009">
    <property type="protein sequence ID" value="GJE88515.1"/>
    <property type="molecule type" value="Genomic_DNA"/>
</dbReference>
<sequence>MALNAAQRCADHERVDSLLANHDVRQPPTSTFSTLSSCRPSTSLQLPPTPSASSQNYPSRRLYPRTRQVRACPAHRSQMSIWPSPRRLAIPGDTRGVCALNQVSTCCKLRSARSRRIAALATALWRSGTGKSFLSRPCRGRQPAERHCGDGVSEAAAAKTVKTYRTARNRHGRPTQGRALHEHGLPLAADNNVSGASRTRHWATHRRHGSHRRRARVAGRDMRELERTRSLTRGPAPTDSGQQDRAREGRGAHRAGERQRERGSGREAAGGREARILARREDDTGGMVVPTAAPATEGSQDLDVFIAASFVPHAIHASLLAVHPHQLVSTHAFSHCPAPLTHSPPWLSALLAVSKTASCPLNALATIKARTYSVKSSRA</sequence>
<accession>A0A9P3G6M7</accession>
<dbReference type="Proteomes" id="UP000703269">
    <property type="component" value="Unassembled WGS sequence"/>
</dbReference>
<proteinExistence type="predicted"/>
<feature type="compositionally biased region" description="Basic and acidic residues" evidence="1">
    <location>
        <begin position="242"/>
        <end position="283"/>
    </location>
</feature>
<evidence type="ECO:0000313" key="3">
    <source>
        <dbReference type="Proteomes" id="UP000703269"/>
    </source>
</evidence>
<feature type="compositionally biased region" description="Low complexity" evidence="1">
    <location>
        <begin position="40"/>
        <end position="55"/>
    </location>
</feature>
<feature type="compositionally biased region" description="Basic residues" evidence="1">
    <location>
        <begin position="198"/>
        <end position="217"/>
    </location>
</feature>
<protein>
    <submittedName>
        <fullName evidence="2">Uncharacterized protein</fullName>
    </submittedName>
</protein>